<evidence type="ECO:0000313" key="10">
    <source>
        <dbReference type="Proteomes" id="UP000805841"/>
    </source>
</evidence>
<name>A0ABR7YWU9_9PSED</name>
<dbReference type="PANTHER" id="PTHR43386">
    <property type="entry name" value="OLIGOPEPTIDE TRANSPORT SYSTEM PERMEASE PROTEIN APPC"/>
    <property type="match status" value="1"/>
</dbReference>
<comment type="subcellular location">
    <subcellularLocation>
        <location evidence="1 7">Cell membrane</location>
        <topology evidence="1 7">Multi-pass membrane protein</topology>
    </subcellularLocation>
</comment>
<evidence type="ECO:0000256" key="4">
    <source>
        <dbReference type="ARBA" id="ARBA00022692"/>
    </source>
</evidence>
<dbReference type="InterPro" id="IPR000515">
    <property type="entry name" value="MetI-like"/>
</dbReference>
<dbReference type="RefSeq" id="WP_190417209.1">
    <property type="nucleotide sequence ID" value="NZ_JAAOCA010000003.1"/>
</dbReference>
<keyword evidence="4 7" id="KW-0812">Transmembrane</keyword>
<feature type="transmembrane region" description="Helical" evidence="7">
    <location>
        <begin position="195"/>
        <end position="219"/>
    </location>
</feature>
<comment type="caution">
    <text evidence="9">The sequence shown here is derived from an EMBL/GenBank/DDBJ whole genome shotgun (WGS) entry which is preliminary data.</text>
</comment>
<organism evidence="9 10">
    <name type="scientific">Pseudomonas typographi</name>
    <dbReference type="NCBI Taxonomy" id="2715964"/>
    <lineage>
        <taxon>Bacteria</taxon>
        <taxon>Pseudomonadati</taxon>
        <taxon>Pseudomonadota</taxon>
        <taxon>Gammaproteobacteria</taxon>
        <taxon>Pseudomonadales</taxon>
        <taxon>Pseudomonadaceae</taxon>
        <taxon>Pseudomonas</taxon>
    </lineage>
</organism>
<gene>
    <name evidence="9" type="ORF">HAQ05_02975</name>
</gene>
<feature type="transmembrane region" description="Helical" evidence="7">
    <location>
        <begin position="114"/>
        <end position="133"/>
    </location>
</feature>
<keyword evidence="2 7" id="KW-0813">Transport</keyword>
<keyword evidence="3" id="KW-1003">Cell membrane</keyword>
<feature type="transmembrane region" description="Helical" evidence="7">
    <location>
        <begin position="80"/>
        <end position="102"/>
    </location>
</feature>
<dbReference type="Gene3D" id="1.10.3720.10">
    <property type="entry name" value="MetI-like"/>
    <property type="match status" value="1"/>
</dbReference>
<proteinExistence type="inferred from homology"/>
<reference evidence="9 10" key="1">
    <citation type="journal article" date="2020" name="Insects">
        <title>Bacteria Belonging to Pseudomonas typographi sp. nov. from the Bark Beetle Ips typographus Have Genomic Potential to Aid in the Host Ecology.</title>
        <authorList>
            <person name="Peral-Aranega E."/>
            <person name="Saati-Santamaria Z."/>
            <person name="Kolarik M."/>
            <person name="Rivas R."/>
            <person name="Garcia-Fraile P."/>
        </authorList>
    </citation>
    <scope>NUCLEOTIDE SEQUENCE [LARGE SCALE GENOMIC DNA]</scope>
    <source>
        <strain evidence="9 10">CA3A</strain>
    </source>
</reference>
<keyword evidence="6 7" id="KW-0472">Membrane</keyword>
<dbReference type="Pfam" id="PF12911">
    <property type="entry name" value="OppC_N"/>
    <property type="match status" value="1"/>
</dbReference>
<comment type="similarity">
    <text evidence="7">Belongs to the binding-protein-dependent transport system permease family.</text>
</comment>
<dbReference type="PROSITE" id="PS50928">
    <property type="entry name" value="ABC_TM1"/>
    <property type="match status" value="1"/>
</dbReference>
<protein>
    <submittedName>
        <fullName evidence="9">ABC transporter permease</fullName>
    </submittedName>
</protein>
<keyword evidence="5 7" id="KW-1133">Transmembrane helix</keyword>
<accession>A0ABR7YWU9</accession>
<dbReference type="PANTHER" id="PTHR43386:SF1">
    <property type="entry name" value="D,D-DIPEPTIDE TRANSPORT SYSTEM PERMEASE PROTEIN DDPC-RELATED"/>
    <property type="match status" value="1"/>
</dbReference>
<dbReference type="InterPro" id="IPR050366">
    <property type="entry name" value="BP-dependent_transpt_permease"/>
</dbReference>
<dbReference type="CDD" id="cd06261">
    <property type="entry name" value="TM_PBP2"/>
    <property type="match status" value="1"/>
</dbReference>
<dbReference type="EMBL" id="JAAOCA010000003">
    <property type="protein sequence ID" value="MBD1597677.1"/>
    <property type="molecule type" value="Genomic_DNA"/>
</dbReference>
<dbReference type="InterPro" id="IPR025966">
    <property type="entry name" value="OppC_N"/>
</dbReference>
<feature type="domain" description="ABC transmembrane type-1" evidence="8">
    <location>
        <begin position="74"/>
        <end position="262"/>
    </location>
</feature>
<dbReference type="SUPFAM" id="SSF161098">
    <property type="entry name" value="MetI-like"/>
    <property type="match status" value="1"/>
</dbReference>
<evidence type="ECO:0000256" key="2">
    <source>
        <dbReference type="ARBA" id="ARBA00022448"/>
    </source>
</evidence>
<evidence type="ECO:0000313" key="9">
    <source>
        <dbReference type="EMBL" id="MBD1597677.1"/>
    </source>
</evidence>
<feature type="transmembrane region" description="Helical" evidence="7">
    <location>
        <begin position="239"/>
        <end position="258"/>
    </location>
</feature>
<feature type="transmembrane region" description="Helical" evidence="7">
    <location>
        <begin position="139"/>
        <end position="156"/>
    </location>
</feature>
<evidence type="ECO:0000256" key="5">
    <source>
        <dbReference type="ARBA" id="ARBA00022989"/>
    </source>
</evidence>
<dbReference type="Pfam" id="PF00528">
    <property type="entry name" value="BPD_transp_1"/>
    <property type="match status" value="1"/>
</dbReference>
<dbReference type="InterPro" id="IPR035906">
    <property type="entry name" value="MetI-like_sf"/>
</dbReference>
<evidence type="ECO:0000256" key="1">
    <source>
        <dbReference type="ARBA" id="ARBA00004651"/>
    </source>
</evidence>
<evidence type="ECO:0000256" key="3">
    <source>
        <dbReference type="ARBA" id="ARBA00022475"/>
    </source>
</evidence>
<keyword evidence="10" id="KW-1185">Reference proteome</keyword>
<dbReference type="Proteomes" id="UP000805841">
    <property type="component" value="Unassembled WGS sequence"/>
</dbReference>
<evidence type="ECO:0000259" key="8">
    <source>
        <dbReference type="PROSITE" id="PS50928"/>
    </source>
</evidence>
<sequence>MATVFKRYCRQPAAVLGALFIAVLAALALAAPWLSASPWEMNAHPLLLPFTERAHWLGTDMLGRDLGAGLLYGARVSLGVGALASAASLLVGLLVGAAAGYFGGWVDAVLMRVAEFFLIMPSLVLAVLLVAVLEPSTTSVVMAIALVAWPGIARLVRSEFMTLRQREFVQAAQVLGLSPWAIITREILPNAMGPLLVTLTFVMASAILTEAALAFLGLGDPEAMSWGYMINASRNLLRDAWWMSLLPGLAIVLLVLAVNRVGEGLRSALQVPGRTEASA</sequence>
<evidence type="ECO:0000256" key="6">
    <source>
        <dbReference type="ARBA" id="ARBA00023136"/>
    </source>
</evidence>
<evidence type="ECO:0000256" key="7">
    <source>
        <dbReference type="RuleBase" id="RU363032"/>
    </source>
</evidence>